<dbReference type="SUPFAM" id="SSF103481">
    <property type="entry name" value="Multidrug resistance efflux transporter EmrE"/>
    <property type="match status" value="2"/>
</dbReference>
<keyword evidence="3" id="KW-1003">Cell membrane</keyword>
<dbReference type="Proteomes" id="UP000278632">
    <property type="component" value="Unassembled WGS sequence"/>
</dbReference>
<dbReference type="InterPro" id="IPR037185">
    <property type="entry name" value="EmrE-like"/>
</dbReference>
<dbReference type="PANTHER" id="PTHR42920">
    <property type="entry name" value="OS03G0707200 PROTEIN-RELATED"/>
    <property type="match status" value="1"/>
</dbReference>
<feature type="transmembrane region" description="Helical" evidence="7">
    <location>
        <begin position="213"/>
        <end position="232"/>
    </location>
</feature>
<name>A0A3N0BM50_9ACTN</name>
<dbReference type="InterPro" id="IPR000620">
    <property type="entry name" value="EamA_dom"/>
</dbReference>
<feature type="transmembrane region" description="Helical" evidence="7">
    <location>
        <begin position="97"/>
        <end position="117"/>
    </location>
</feature>
<feature type="transmembrane region" description="Helical" evidence="7">
    <location>
        <begin position="124"/>
        <end position="140"/>
    </location>
</feature>
<proteinExistence type="inferred from homology"/>
<evidence type="ECO:0000256" key="6">
    <source>
        <dbReference type="ARBA" id="ARBA00023136"/>
    </source>
</evidence>
<sequence length="338" mass="35031">MTNHVTRRWPYVALVVLQTVIFGSGNAITKMAYDSITPLWCLAIRFGLAVVVFGLIFGPRIVRQVRSVRMRVWIPAAVCMAFAYLTCNVALDLTTATNVGFLVALPVVFAPLLSSVVNRRRYPLTFVPFQIAVVAGLYLLCNNGGALTFGPGEALALLSSAALAGALVFGERGLAELDAVAVAGTQIGMSFVVALVCALAFEPPIDVAAVQPLAWGTVAFLALVSTCLTFLLQNLALTALPPSMVSLLLTGEPVFTAVFSFALLGEVLSVAGFAGAVVIVCAVMAATYVEGRRASGASASVGLDVAGSAASVRAAALGPEASRVAVPDQLELARDNAA</sequence>
<evidence type="ECO:0000256" key="4">
    <source>
        <dbReference type="ARBA" id="ARBA00022692"/>
    </source>
</evidence>
<evidence type="ECO:0000313" key="9">
    <source>
        <dbReference type="EMBL" id="RNL49113.1"/>
    </source>
</evidence>
<protein>
    <submittedName>
        <fullName evidence="9">EamA family transporter</fullName>
    </submittedName>
</protein>
<evidence type="ECO:0000256" key="3">
    <source>
        <dbReference type="ARBA" id="ARBA00022475"/>
    </source>
</evidence>
<feature type="domain" description="EamA" evidence="8">
    <location>
        <begin position="152"/>
        <end position="285"/>
    </location>
</feature>
<dbReference type="Pfam" id="PF00892">
    <property type="entry name" value="EamA"/>
    <property type="match status" value="2"/>
</dbReference>
<keyword evidence="5 7" id="KW-1133">Transmembrane helix</keyword>
<keyword evidence="10" id="KW-1185">Reference proteome</keyword>
<feature type="transmembrane region" description="Helical" evidence="7">
    <location>
        <begin position="270"/>
        <end position="289"/>
    </location>
</feature>
<feature type="transmembrane region" description="Helical" evidence="7">
    <location>
        <begin position="180"/>
        <end position="201"/>
    </location>
</feature>
<dbReference type="RefSeq" id="WP_123191189.1">
    <property type="nucleotide sequence ID" value="NZ_QICD01000001.1"/>
</dbReference>
<dbReference type="EMBL" id="QICD01000001">
    <property type="protein sequence ID" value="RNL49113.1"/>
    <property type="molecule type" value="Genomic_DNA"/>
</dbReference>
<feature type="transmembrane region" description="Helical" evidence="7">
    <location>
        <begin position="70"/>
        <end position="91"/>
    </location>
</feature>
<dbReference type="AlphaFoldDB" id="A0A3N0BM50"/>
<dbReference type="PANTHER" id="PTHR42920:SF5">
    <property type="entry name" value="EAMA DOMAIN-CONTAINING PROTEIN"/>
    <property type="match status" value="1"/>
</dbReference>
<comment type="subcellular location">
    <subcellularLocation>
        <location evidence="1">Cell membrane</location>
        <topology evidence="1">Multi-pass membrane protein</topology>
    </subcellularLocation>
</comment>
<comment type="caution">
    <text evidence="9">The sequence shown here is derived from an EMBL/GenBank/DDBJ whole genome shotgun (WGS) entry which is preliminary data.</text>
</comment>
<comment type="similarity">
    <text evidence="2">Belongs to the EamA transporter family.</text>
</comment>
<organism evidence="9 10">
    <name type="scientific">Paraeggerthella hongkongensis</name>
    <dbReference type="NCBI Taxonomy" id="230658"/>
    <lineage>
        <taxon>Bacteria</taxon>
        <taxon>Bacillati</taxon>
        <taxon>Actinomycetota</taxon>
        <taxon>Coriobacteriia</taxon>
        <taxon>Eggerthellales</taxon>
        <taxon>Eggerthellaceae</taxon>
        <taxon>Paraeggerthella</taxon>
    </lineage>
</organism>
<feature type="transmembrane region" description="Helical" evidence="7">
    <location>
        <begin position="37"/>
        <end position="58"/>
    </location>
</feature>
<gene>
    <name evidence="9" type="ORF">DMP08_01300</name>
</gene>
<evidence type="ECO:0000259" key="8">
    <source>
        <dbReference type="Pfam" id="PF00892"/>
    </source>
</evidence>
<accession>A0A3N0BM50</accession>
<evidence type="ECO:0000313" key="10">
    <source>
        <dbReference type="Proteomes" id="UP000278632"/>
    </source>
</evidence>
<keyword evidence="6 7" id="KW-0472">Membrane</keyword>
<evidence type="ECO:0000256" key="1">
    <source>
        <dbReference type="ARBA" id="ARBA00004651"/>
    </source>
</evidence>
<dbReference type="InterPro" id="IPR051258">
    <property type="entry name" value="Diverse_Substrate_Transporter"/>
</dbReference>
<feature type="domain" description="EamA" evidence="8">
    <location>
        <begin position="11"/>
        <end position="140"/>
    </location>
</feature>
<dbReference type="OrthoDB" id="9804865at2"/>
<keyword evidence="4 7" id="KW-0812">Transmembrane</keyword>
<evidence type="ECO:0000256" key="2">
    <source>
        <dbReference type="ARBA" id="ARBA00007362"/>
    </source>
</evidence>
<reference evidence="10" key="1">
    <citation type="submission" date="2018-05" db="EMBL/GenBank/DDBJ databases">
        <title>Genome Sequencing of selected type strains of the family Eggerthellaceae.</title>
        <authorList>
            <person name="Danylec N."/>
            <person name="Stoll D.A."/>
            <person name="Doetsch A."/>
            <person name="Huch M."/>
        </authorList>
    </citation>
    <scope>NUCLEOTIDE SEQUENCE [LARGE SCALE GENOMIC DNA]</scope>
    <source>
        <strain evidence="10">DSM 16106</strain>
    </source>
</reference>
<evidence type="ECO:0000256" key="5">
    <source>
        <dbReference type="ARBA" id="ARBA00022989"/>
    </source>
</evidence>
<dbReference type="GO" id="GO:0005886">
    <property type="term" value="C:plasma membrane"/>
    <property type="evidence" value="ECO:0007669"/>
    <property type="project" value="UniProtKB-SubCell"/>
</dbReference>
<evidence type="ECO:0000256" key="7">
    <source>
        <dbReference type="SAM" id="Phobius"/>
    </source>
</evidence>